<protein>
    <submittedName>
        <fullName evidence="7">TetR family transcriptional regulator</fullName>
    </submittedName>
</protein>
<evidence type="ECO:0000259" key="6">
    <source>
        <dbReference type="PROSITE" id="PS50977"/>
    </source>
</evidence>
<dbReference type="InterPro" id="IPR050109">
    <property type="entry name" value="HTH-type_TetR-like_transc_reg"/>
</dbReference>
<dbReference type="PROSITE" id="PS50977">
    <property type="entry name" value="HTH_TETR_2"/>
    <property type="match status" value="1"/>
</dbReference>
<keyword evidence="3" id="KW-0804">Transcription</keyword>
<dbReference type="Gene3D" id="1.10.10.60">
    <property type="entry name" value="Homeodomain-like"/>
    <property type="match status" value="1"/>
</dbReference>
<dbReference type="EMBL" id="BAAAQN010000020">
    <property type="protein sequence ID" value="GAA2033315.1"/>
    <property type="molecule type" value="Genomic_DNA"/>
</dbReference>
<dbReference type="Pfam" id="PF00440">
    <property type="entry name" value="TetR_N"/>
    <property type="match status" value="1"/>
</dbReference>
<feature type="region of interest" description="Disordered" evidence="5">
    <location>
        <begin position="183"/>
        <end position="207"/>
    </location>
</feature>
<dbReference type="SUPFAM" id="SSF46689">
    <property type="entry name" value="Homeodomain-like"/>
    <property type="match status" value="1"/>
</dbReference>
<comment type="caution">
    <text evidence="7">The sequence shown here is derived from an EMBL/GenBank/DDBJ whole genome shotgun (WGS) entry which is preliminary data.</text>
</comment>
<accession>A0ABN2UBT9</accession>
<dbReference type="Pfam" id="PF17920">
    <property type="entry name" value="TetR_C_16"/>
    <property type="match status" value="1"/>
</dbReference>
<keyword evidence="2 4" id="KW-0238">DNA-binding</keyword>
<dbReference type="InterPro" id="IPR009057">
    <property type="entry name" value="Homeodomain-like_sf"/>
</dbReference>
<name>A0ABN2UBT9_9ACTN</name>
<keyword evidence="1" id="KW-0805">Transcription regulation</keyword>
<dbReference type="InterPro" id="IPR001647">
    <property type="entry name" value="HTH_TetR"/>
</dbReference>
<feature type="domain" description="HTH tetR-type" evidence="6">
    <location>
        <begin position="14"/>
        <end position="74"/>
    </location>
</feature>
<dbReference type="PANTHER" id="PTHR30055">
    <property type="entry name" value="HTH-TYPE TRANSCRIPTIONAL REGULATOR RUTR"/>
    <property type="match status" value="1"/>
</dbReference>
<dbReference type="RefSeq" id="WP_344666877.1">
    <property type="nucleotide sequence ID" value="NZ_BAAAQN010000020.1"/>
</dbReference>
<keyword evidence="8" id="KW-1185">Reference proteome</keyword>
<gene>
    <name evidence="7" type="ORF">GCM10009839_37090</name>
</gene>
<evidence type="ECO:0000256" key="2">
    <source>
        <dbReference type="ARBA" id="ARBA00023125"/>
    </source>
</evidence>
<dbReference type="PANTHER" id="PTHR30055:SF234">
    <property type="entry name" value="HTH-TYPE TRANSCRIPTIONAL REGULATOR BETI"/>
    <property type="match status" value="1"/>
</dbReference>
<evidence type="ECO:0000256" key="4">
    <source>
        <dbReference type="PROSITE-ProRule" id="PRU00335"/>
    </source>
</evidence>
<dbReference type="Gene3D" id="1.10.357.10">
    <property type="entry name" value="Tetracycline Repressor, domain 2"/>
    <property type="match status" value="1"/>
</dbReference>
<organism evidence="7 8">
    <name type="scientific">Catenulispora yoronensis</name>
    <dbReference type="NCBI Taxonomy" id="450799"/>
    <lineage>
        <taxon>Bacteria</taxon>
        <taxon>Bacillati</taxon>
        <taxon>Actinomycetota</taxon>
        <taxon>Actinomycetes</taxon>
        <taxon>Catenulisporales</taxon>
        <taxon>Catenulisporaceae</taxon>
        <taxon>Catenulispora</taxon>
    </lineage>
</organism>
<dbReference type="Proteomes" id="UP001500751">
    <property type="component" value="Unassembled WGS sequence"/>
</dbReference>
<evidence type="ECO:0000256" key="3">
    <source>
        <dbReference type="ARBA" id="ARBA00023163"/>
    </source>
</evidence>
<evidence type="ECO:0000256" key="5">
    <source>
        <dbReference type="SAM" id="MobiDB-lite"/>
    </source>
</evidence>
<dbReference type="SUPFAM" id="SSF48498">
    <property type="entry name" value="Tetracyclin repressor-like, C-terminal domain"/>
    <property type="match status" value="1"/>
</dbReference>
<feature type="compositionally biased region" description="Basic and acidic residues" evidence="5">
    <location>
        <begin position="195"/>
        <end position="207"/>
    </location>
</feature>
<sequence>MADPQPPSRAEQRRRTEARILDAATRTFFDVGYERTTIRAVAALAEVDAGLVMHYFGSKQDLFRRVIDAAPVPSLDAGPGGAAEAVLAGLADRLTNEPVASLTILRSMLTHPEAAGAVGSAATRYQATIERAIPAEDADLRAAVISAVVLGVTISRHLLKTDALADADPEHVISLLRPGIEALAGSGPGSTDRPGPTDRPDPPDADR</sequence>
<dbReference type="InterPro" id="IPR041678">
    <property type="entry name" value="TetR_C_16"/>
</dbReference>
<dbReference type="PRINTS" id="PR00455">
    <property type="entry name" value="HTHTETR"/>
</dbReference>
<proteinExistence type="predicted"/>
<reference evidence="7 8" key="1">
    <citation type="journal article" date="2019" name="Int. J. Syst. Evol. Microbiol.">
        <title>The Global Catalogue of Microorganisms (GCM) 10K type strain sequencing project: providing services to taxonomists for standard genome sequencing and annotation.</title>
        <authorList>
            <consortium name="The Broad Institute Genomics Platform"/>
            <consortium name="The Broad Institute Genome Sequencing Center for Infectious Disease"/>
            <person name="Wu L."/>
            <person name="Ma J."/>
        </authorList>
    </citation>
    <scope>NUCLEOTIDE SEQUENCE [LARGE SCALE GENOMIC DNA]</scope>
    <source>
        <strain evidence="7 8">JCM 16014</strain>
    </source>
</reference>
<feature type="DNA-binding region" description="H-T-H motif" evidence="4">
    <location>
        <begin position="37"/>
        <end position="56"/>
    </location>
</feature>
<evidence type="ECO:0000256" key="1">
    <source>
        <dbReference type="ARBA" id="ARBA00023015"/>
    </source>
</evidence>
<evidence type="ECO:0000313" key="7">
    <source>
        <dbReference type="EMBL" id="GAA2033315.1"/>
    </source>
</evidence>
<evidence type="ECO:0000313" key="8">
    <source>
        <dbReference type="Proteomes" id="UP001500751"/>
    </source>
</evidence>
<dbReference type="InterPro" id="IPR036271">
    <property type="entry name" value="Tet_transcr_reg_TetR-rel_C_sf"/>
</dbReference>